<keyword evidence="7" id="KW-1185">Reference proteome</keyword>
<protein>
    <submittedName>
        <fullName evidence="6">Protein-S-isoprenylcysteine methyltransferase</fullName>
    </submittedName>
</protein>
<dbReference type="InterPro" id="IPR007318">
    <property type="entry name" value="Phopholipid_MeTrfase"/>
</dbReference>
<comment type="subcellular location">
    <subcellularLocation>
        <location evidence="1">Endomembrane system</location>
        <topology evidence="1">Multi-pass membrane protein</topology>
    </subcellularLocation>
</comment>
<evidence type="ECO:0000256" key="2">
    <source>
        <dbReference type="ARBA" id="ARBA00022692"/>
    </source>
</evidence>
<evidence type="ECO:0000256" key="5">
    <source>
        <dbReference type="SAM" id="Phobius"/>
    </source>
</evidence>
<dbReference type="InterPro" id="IPR052527">
    <property type="entry name" value="Metal_cation-efflux_comp"/>
</dbReference>
<comment type="caution">
    <text evidence="6">The sequence shown here is derived from an EMBL/GenBank/DDBJ whole genome shotgun (WGS) entry which is preliminary data.</text>
</comment>
<dbReference type="AlphaFoldDB" id="A0AB37UUM6"/>
<dbReference type="PANTHER" id="PTHR43847:SF1">
    <property type="entry name" value="BLL3993 PROTEIN"/>
    <property type="match status" value="1"/>
</dbReference>
<evidence type="ECO:0000256" key="3">
    <source>
        <dbReference type="ARBA" id="ARBA00022989"/>
    </source>
</evidence>
<keyword evidence="6" id="KW-0808">Transferase</keyword>
<feature type="transmembrane region" description="Helical" evidence="5">
    <location>
        <begin position="53"/>
        <end position="73"/>
    </location>
</feature>
<keyword evidence="3 5" id="KW-1133">Transmembrane helix</keyword>
<sequence>MTSDDRSNKVETGMVPEAANIGIVRPPFVYLGAIALGLLLHFAWSVPLVSRAVSVPLGGIVVLVAVALFLWAVRTFRTAGTPVPGNRPTTTIVHTGPYRYSRNPIYLSFSLLQLGVTFWVNSLWLLVTLIPAVALMSFVVIPREEHYLESRFPSDYLPYKASVRRWL</sequence>
<keyword evidence="4 5" id="KW-0472">Membrane</keyword>
<evidence type="ECO:0000313" key="6">
    <source>
        <dbReference type="EMBL" id="RUT14547.1"/>
    </source>
</evidence>
<keyword evidence="6" id="KW-0489">Methyltransferase</keyword>
<gene>
    <name evidence="6" type="ORF">DSM107010_00930</name>
</gene>
<evidence type="ECO:0000256" key="1">
    <source>
        <dbReference type="ARBA" id="ARBA00004127"/>
    </source>
</evidence>
<feature type="transmembrane region" description="Helical" evidence="5">
    <location>
        <begin position="118"/>
        <end position="141"/>
    </location>
</feature>
<dbReference type="Gene3D" id="1.20.120.1630">
    <property type="match status" value="1"/>
</dbReference>
<reference evidence="6 7" key="1">
    <citation type="journal article" date="2019" name="Genome Biol. Evol.">
        <title>Day and night: Metabolic profiles and evolutionary relationships of six axenic non-marine cyanobacteria.</title>
        <authorList>
            <person name="Will S.E."/>
            <person name="Henke P."/>
            <person name="Boedeker C."/>
            <person name="Huang S."/>
            <person name="Brinkmann H."/>
            <person name="Rohde M."/>
            <person name="Jarek M."/>
            <person name="Friedl T."/>
            <person name="Seufert S."/>
            <person name="Schumacher M."/>
            <person name="Overmann J."/>
            <person name="Neumann-Schaal M."/>
            <person name="Petersen J."/>
        </authorList>
    </citation>
    <scope>NUCLEOTIDE SEQUENCE [LARGE SCALE GENOMIC DNA]</scope>
    <source>
        <strain evidence="6 7">SAG 39.79</strain>
    </source>
</reference>
<dbReference type="Proteomes" id="UP000282574">
    <property type="component" value="Unassembled WGS sequence"/>
</dbReference>
<evidence type="ECO:0000256" key="4">
    <source>
        <dbReference type="ARBA" id="ARBA00023136"/>
    </source>
</evidence>
<dbReference type="GO" id="GO:0008168">
    <property type="term" value="F:methyltransferase activity"/>
    <property type="evidence" value="ECO:0007669"/>
    <property type="project" value="UniProtKB-KW"/>
</dbReference>
<evidence type="ECO:0000313" key="7">
    <source>
        <dbReference type="Proteomes" id="UP000282574"/>
    </source>
</evidence>
<dbReference type="GO" id="GO:0032259">
    <property type="term" value="P:methylation"/>
    <property type="evidence" value="ECO:0007669"/>
    <property type="project" value="UniProtKB-KW"/>
</dbReference>
<accession>A0AB37UUM6</accession>
<dbReference type="GO" id="GO:0012505">
    <property type="term" value="C:endomembrane system"/>
    <property type="evidence" value="ECO:0007669"/>
    <property type="project" value="UniProtKB-SubCell"/>
</dbReference>
<dbReference type="EMBL" id="RSCK01000001">
    <property type="protein sequence ID" value="RUT14547.1"/>
    <property type="molecule type" value="Genomic_DNA"/>
</dbReference>
<feature type="transmembrane region" description="Helical" evidence="5">
    <location>
        <begin position="28"/>
        <end position="46"/>
    </location>
</feature>
<organism evidence="6 7">
    <name type="scientific">Chroococcidiopsis cubana SAG 39.79</name>
    <dbReference type="NCBI Taxonomy" id="388085"/>
    <lineage>
        <taxon>Bacteria</taxon>
        <taxon>Bacillati</taxon>
        <taxon>Cyanobacteriota</taxon>
        <taxon>Cyanophyceae</taxon>
        <taxon>Chroococcidiopsidales</taxon>
        <taxon>Chroococcidiopsidaceae</taxon>
        <taxon>Chroococcidiopsis</taxon>
    </lineage>
</organism>
<dbReference type="PANTHER" id="PTHR43847">
    <property type="entry name" value="BLL3993 PROTEIN"/>
    <property type="match status" value="1"/>
</dbReference>
<proteinExistence type="predicted"/>
<dbReference type="Pfam" id="PF04191">
    <property type="entry name" value="PEMT"/>
    <property type="match status" value="1"/>
</dbReference>
<name>A0AB37UUM6_9CYAN</name>
<keyword evidence="2 5" id="KW-0812">Transmembrane</keyword>
<dbReference type="RefSeq" id="WP_106165833.1">
    <property type="nucleotide sequence ID" value="NZ_JAVKZF010000005.1"/>
</dbReference>